<organism evidence="1 2">
    <name type="scientific">Sphingobacterium spiritivorum</name>
    <name type="common">Flavobacterium spiritivorum</name>
    <dbReference type="NCBI Taxonomy" id="258"/>
    <lineage>
        <taxon>Bacteria</taxon>
        <taxon>Pseudomonadati</taxon>
        <taxon>Bacteroidota</taxon>
        <taxon>Sphingobacteriia</taxon>
        <taxon>Sphingobacteriales</taxon>
        <taxon>Sphingobacteriaceae</taxon>
        <taxon>Sphingobacterium</taxon>
    </lineage>
</organism>
<protein>
    <submittedName>
        <fullName evidence="1">Uncharacterized protein</fullName>
    </submittedName>
</protein>
<proteinExistence type="predicted"/>
<accession>A0A380CUJ9</accession>
<evidence type="ECO:0000313" key="1">
    <source>
        <dbReference type="EMBL" id="SUJ29084.1"/>
    </source>
</evidence>
<dbReference type="AlphaFoldDB" id="A0A380CUJ9"/>
<gene>
    <name evidence="1" type="ORF">NCTC11388_04523</name>
</gene>
<evidence type="ECO:0000313" key="2">
    <source>
        <dbReference type="Proteomes" id="UP000254893"/>
    </source>
</evidence>
<name>A0A380CUJ9_SPHSI</name>
<reference evidence="1 2" key="1">
    <citation type="submission" date="2018-06" db="EMBL/GenBank/DDBJ databases">
        <authorList>
            <consortium name="Pathogen Informatics"/>
            <person name="Doyle S."/>
        </authorList>
    </citation>
    <scope>NUCLEOTIDE SEQUENCE [LARGE SCALE GENOMIC DNA]</scope>
    <source>
        <strain evidence="1 2">NCTC11388</strain>
    </source>
</reference>
<sequence length="42" mass="5312">MLLQNPEKLFKTDRDFKERKLLKEKINFNFERGLEDVYFRFD</sequence>
<dbReference type="Proteomes" id="UP000254893">
    <property type="component" value="Unassembled WGS sequence"/>
</dbReference>
<dbReference type="EMBL" id="UGYW01000002">
    <property type="protein sequence ID" value="SUJ29084.1"/>
    <property type="molecule type" value="Genomic_DNA"/>
</dbReference>